<dbReference type="SUPFAM" id="SSF46689">
    <property type="entry name" value="Homeodomain-like"/>
    <property type="match status" value="1"/>
</dbReference>
<dbReference type="SUPFAM" id="SSF48498">
    <property type="entry name" value="Tetracyclin repressor-like, C-terminal domain"/>
    <property type="match status" value="1"/>
</dbReference>
<evidence type="ECO:0000256" key="3">
    <source>
        <dbReference type="ARBA" id="ARBA00023163"/>
    </source>
</evidence>
<dbReference type="RefSeq" id="WP_229707706.1">
    <property type="nucleotide sequence ID" value="NZ_BMDZ01000001.1"/>
</dbReference>
<dbReference type="Pfam" id="PF00440">
    <property type="entry name" value="TetR_N"/>
    <property type="match status" value="1"/>
</dbReference>
<keyword evidence="1" id="KW-0805">Transcription regulation</keyword>
<dbReference type="InterPro" id="IPR050109">
    <property type="entry name" value="HTH-type_TetR-like_transc_reg"/>
</dbReference>
<sequence length="175" mass="18238">MLAAAHAVLEEDGHGGLALREVARRAGVSAMAPYRHFDNREALLAELAAEGFDRLADALTAAGVDADGRSLAQAVAYVGFARRNPGLFRLMFGPMDAGQKARLQPAAARAHAQLTAGIPRDLARARWAIVHGLACLIIDQRLAIDAGDSIDDVVRRTVGVAGLGIDPGGDQSPAA</sequence>
<dbReference type="InterPro" id="IPR025996">
    <property type="entry name" value="MT1864/Rv1816-like_C"/>
</dbReference>
<dbReference type="PROSITE" id="PS50977">
    <property type="entry name" value="HTH_TETR_2"/>
    <property type="match status" value="1"/>
</dbReference>
<evidence type="ECO:0000313" key="6">
    <source>
        <dbReference type="EMBL" id="GGB22909.1"/>
    </source>
</evidence>
<dbReference type="PRINTS" id="PR00455">
    <property type="entry name" value="HTHTETR"/>
</dbReference>
<accession>A0ABQ1I981</accession>
<dbReference type="InterPro" id="IPR009057">
    <property type="entry name" value="Homeodomain-like_sf"/>
</dbReference>
<evidence type="ECO:0000256" key="2">
    <source>
        <dbReference type="ARBA" id="ARBA00023125"/>
    </source>
</evidence>
<dbReference type="InterPro" id="IPR036271">
    <property type="entry name" value="Tet_transcr_reg_TetR-rel_C_sf"/>
</dbReference>
<dbReference type="PANTHER" id="PTHR30055:SF220">
    <property type="entry name" value="TETR-FAMILY REGULATORY PROTEIN"/>
    <property type="match status" value="1"/>
</dbReference>
<dbReference type="Pfam" id="PF13305">
    <property type="entry name" value="TetR_C_33"/>
    <property type="match status" value="1"/>
</dbReference>
<protein>
    <submittedName>
        <fullName evidence="6">TetR family transcriptional regulator</fullName>
    </submittedName>
</protein>
<reference evidence="7" key="1">
    <citation type="journal article" date="2019" name="Int. J. Syst. Evol. Microbiol.">
        <title>The Global Catalogue of Microorganisms (GCM) 10K type strain sequencing project: providing services to taxonomists for standard genome sequencing and annotation.</title>
        <authorList>
            <consortium name="The Broad Institute Genomics Platform"/>
            <consortium name="The Broad Institute Genome Sequencing Center for Infectious Disease"/>
            <person name="Wu L."/>
            <person name="Ma J."/>
        </authorList>
    </citation>
    <scope>NUCLEOTIDE SEQUENCE [LARGE SCALE GENOMIC DNA]</scope>
    <source>
        <strain evidence="7">CGMCC 1.10188</strain>
    </source>
</reference>
<name>A0ABQ1I981_9PROT</name>
<keyword evidence="3" id="KW-0804">Transcription</keyword>
<keyword evidence="2 4" id="KW-0238">DNA-binding</keyword>
<comment type="caution">
    <text evidence="6">The sequence shown here is derived from an EMBL/GenBank/DDBJ whole genome shotgun (WGS) entry which is preliminary data.</text>
</comment>
<dbReference type="Gene3D" id="1.10.357.10">
    <property type="entry name" value="Tetracycline Repressor, domain 2"/>
    <property type="match status" value="1"/>
</dbReference>
<evidence type="ECO:0000256" key="4">
    <source>
        <dbReference type="PROSITE-ProRule" id="PRU00335"/>
    </source>
</evidence>
<keyword evidence="7" id="KW-1185">Reference proteome</keyword>
<dbReference type="Proteomes" id="UP000603352">
    <property type="component" value="Unassembled WGS sequence"/>
</dbReference>
<dbReference type="EMBL" id="BMDZ01000001">
    <property type="protein sequence ID" value="GGB22909.1"/>
    <property type="molecule type" value="Genomic_DNA"/>
</dbReference>
<evidence type="ECO:0000256" key="1">
    <source>
        <dbReference type="ARBA" id="ARBA00023015"/>
    </source>
</evidence>
<evidence type="ECO:0000313" key="7">
    <source>
        <dbReference type="Proteomes" id="UP000603352"/>
    </source>
</evidence>
<gene>
    <name evidence="6" type="ORF">GCM10011505_00130</name>
</gene>
<organism evidence="6 7">
    <name type="scientific">Tistrella bauzanensis</name>
    <dbReference type="NCBI Taxonomy" id="657419"/>
    <lineage>
        <taxon>Bacteria</taxon>
        <taxon>Pseudomonadati</taxon>
        <taxon>Pseudomonadota</taxon>
        <taxon>Alphaproteobacteria</taxon>
        <taxon>Geminicoccales</taxon>
        <taxon>Geminicoccaceae</taxon>
        <taxon>Tistrella</taxon>
    </lineage>
</organism>
<dbReference type="InterPro" id="IPR001647">
    <property type="entry name" value="HTH_TetR"/>
</dbReference>
<feature type="domain" description="HTH tetR-type" evidence="5">
    <location>
        <begin position="1"/>
        <end position="55"/>
    </location>
</feature>
<feature type="DNA-binding region" description="H-T-H motif" evidence="4">
    <location>
        <begin position="18"/>
        <end position="37"/>
    </location>
</feature>
<evidence type="ECO:0000259" key="5">
    <source>
        <dbReference type="PROSITE" id="PS50977"/>
    </source>
</evidence>
<dbReference type="PANTHER" id="PTHR30055">
    <property type="entry name" value="HTH-TYPE TRANSCRIPTIONAL REGULATOR RUTR"/>
    <property type="match status" value="1"/>
</dbReference>
<proteinExistence type="predicted"/>